<dbReference type="EMBL" id="VSRR010026655">
    <property type="protein sequence ID" value="MPC67715.1"/>
    <property type="molecule type" value="Genomic_DNA"/>
</dbReference>
<sequence>MFGSHSVQKEETWHLQSEVMGGLCMGAGDGNEGAWWEKRQEGGVSWGGDGRTVLGGGGDERAVLGYKVVGGRDAGREG</sequence>
<protein>
    <submittedName>
        <fullName evidence="1">Uncharacterized protein</fullName>
    </submittedName>
</protein>
<dbReference type="Proteomes" id="UP000324222">
    <property type="component" value="Unassembled WGS sequence"/>
</dbReference>
<keyword evidence="2" id="KW-1185">Reference proteome</keyword>
<proteinExistence type="predicted"/>
<evidence type="ECO:0000313" key="2">
    <source>
        <dbReference type="Proteomes" id="UP000324222"/>
    </source>
</evidence>
<name>A0A5B7HDN1_PORTR</name>
<accession>A0A5B7HDN1</accession>
<dbReference type="AlphaFoldDB" id="A0A5B7HDN1"/>
<organism evidence="1 2">
    <name type="scientific">Portunus trituberculatus</name>
    <name type="common">Swimming crab</name>
    <name type="synonym">Neptunus trituberculatus</name>
    <dbReference type="NCBI Taxonomy" id="210409"/>
    <lineage>
        <taxon>Eukaryota</taxon>
        <taxon>Metazoa</taxon>
        <taxon>Ecdysozoa</taxon>
        <taxon>Arthropoda</taxon>
        <taxon>Crustacea</taxon>
        <taxon>Multicrustacea</taxon>
        <taxon>Malacostraca</taxon>
        <taxon>Eumalacostraca</taxon>
        <taxon>Eucarida</taxon>
        <taxon>Decapoda</taxon>
        <taxon>Pleocyemata</taxon>
        <taxon>Brachyura</taxon>
        <taxon>Eubrachyura</taxon>
        <taxon>Portunoidea</taxon>
        <taxon>Portunidae</taxon>
        <taxon>Portuninae</taxon>
        <taxon>Portunus</taxon>
    </lineage>
</organism>
<evidence type="ECO:0000313" key="1">
    <source>
        <dbReference type="EMBL" id="MPC67715.1"/>
    </source>
</evidence>
<gene>
    <name evidence="1" type="ORF">E2C01_061896</name>
</gene>
<reference evidence="1 2" key="1">
    <citation type="submission" date="2019-05" db="EMBL/GenBank/DDBJ databases">
        <title>Another draft genome of Portunus trituberculatus and its Hox gene families provides insights of decapod evolution.</title>
        <authorList>
            <person name="Jeong J.-H."/>
            <person name="Song I."/>
            <person name="Kim S."/>
            <person name="Choi T."/>
            <person name="Kim D."/>
            <person name="Ryu S."/>
            <person name="Kim W."/>
        </authorList>
    </citation>
    <scope>NUCLEOTIDE SEQUENCE [LARGE SCALE GENOMIC DNA]</scope>
    <source>
        <tissue evidence="1">Muscle</tissue>
    </source>
</reference>
<comment type="caution">
    <text evidence="1">The sequence shown here is derived from an EMBL/GenBank/DDBJ whole genome shotgun (WGS) entry which is preliminary data.</text>
</comment>